<dbReference type="Pfam" id="PF12869">
    <property type="entry name" value="tRNA_anti-like"/>
    <property type="match status" value="1"/>
</dbReference>
<sequence>MKRLLKWLLIFFAAVIALAIFAGGKKPENANAEASDGKTSAAPAAPPVAVTASALFSAYEENEVAADQKYKNKVLLVSGTVQSIDKDFTDRIVVKLAASNPYMPVHAYLGSQHEELAASLKKGSKVAWQCTGEGRIVGSPMLKDCAPKS</sequence>
<proteinExistence type="predicted"/>
<protein>
    <recommendedName>
        <fullName evidence="3">tRNA_anti-like</fullName>
    </recommendedName>
</protein>
<reference evidence="2" key="1">
    <citation type="submission" date="2015-10" db="EMBL/GenBank/DDBJ databases">
        <authorList>
            <person name="Gilbert D.G."/>
        </authorList>
    </citation>
    <scope>NUCLEOTIDE SEQUENCE</scope>
    <source>
        <strain evidence="2">Phyl III-seqv23</strain>
    </source>
</reference>
<feature type="chain" id="PRO_5013466914" description="tRNA_anti-like" evidence="1">
    <location>
        <begin position="23"/>
        <end position="149"/>
    </location>
</feature>
<evidence type="ECO:0008006" key="3">
    <source>
        <dbReference type="Google" id="ProtNLM"/>
    </source>
</evidence>
<name>A0A0S4TUX2_RALSL</name>
<keyword evidence="1" id="KW-0732">Signal</keyword>
<dbReference type="AlphaFoldDB" id="A0A0S4TUX2"/>
<dbReference type="InterPro" id="IPR024422">
    <property type="entry name" value="Protein_unknown_function_OB"/>
</dbReference>
<evidence type="ECO:0000256" key="1">
    <source>
        <dbReference type="SAM" id="SignalP"/>
    </source>
</evidence>
<dbReference type="PATRIC" id="fig|305.106.peg.5024"/>
<organism evidence="2">
    <name type="scientific">Ralstonia solanacearum</name>
    <name type="common">Pseudomonas solanacearum</name>
    <dbReference type="NCBI Taxonomy" id="305"/>
    <lineage>
        <taxon>Bacteria</taxon>
        <taxon>Pseudomonadati</taxon>
        <taxon>Pseudomonadota</taxon>
        <taxon>Betaproteobacteria</taxon>
        <taxon>Burkholderiales</taxon>
        <taxon>Burkholderiaceae</taxon>
        <taxon>Ralstonia</taxon>
        <taxon>Ralstonia solanacearum species complex</taxon>
    </lineage>
</organism>
<gene>
    <name evidence="2" type="ORF">RUN39_v1_640032</name>
</gene>
<dbReference type="EMBL" id="LN899819">
    <property type="protein sequence ID" value="CUV13834.1"/>
    <property type="molecule type" value="Genomic_DNA"/>
</dbReference>
<feature type="signal peptide" evidence="1">
    <location>
        <begin position="1"/>
        <end position="22"/>
    </location>
</feature>
<accession>A0A0S4TUX2</accession>
<evidence type="ECO:0000313" key="2">
    <source>
        <dbReference type="EMBL" id="CUV13834.1"/>
    </source>
</evidence>